<evidence type="ECO:0000313" key="4">
    <source>
        <dbReference type="EMBL" id="MDP9845071.1"/>
    </source>
</evidence>
<name>A0ABT9QEB0_9ACTN</name>
<dbReference type="EMBL" id="JAUSQU010000001">
    <property type="protein sequence ID" value="MDP9845071.1"/>
    <property type="molecule type" value="Genomic_DNA"/>
</dbReference>
<dbReference type="SUPFAM" id="SSF55961">
    <property type="entry name" value="Bet v1-like"/>
    <property type="match status" value="1"/>
</dbReference>
<gene>
    <name evidence="4" type="ORF">J2853_004282</name>
</gene>
<dbReference type="PANTHER" id="PTHR33824">
    <property type="entry name" value="POLYKETIDE CYCLASE/DEHYDRASE AND LIPID TRANSPORT SUPERFAMILY PROTEIN"/>
    <property type="match status" value="1"/>
</dbReference>
<dbReference type="CDD" id="cd07817">
    <property type="entry name" value="SRPBCC_8"/>
    <property type="match status" value="1"/>
</dbReference>
<evidence type="ECO:0000256" key="2">
    <source>
        <dbReference type="SAM" id="Phobius"/>
    </source>
</evidence>
<keyword evidence="2" id="KW-1133">Transmembrane helix</keyword>
<sequence length="218" mass="24396">MSTLCGYEIGGTSPVAAVAMAVAGIAAVDLYTALRANRSREHGMRERRMNLHAAITINRPREEVYLYWRDFEKLPRFMTHLESVETIGDGHSRWKARAPLKRTVEWEAEIVEDCSGELISWRSTKGVLAGNRGFVSFSDAPGGRGTEVRVRLIYDPPGGRAGLALARLLGEHPEQQVRDDLRRFKQVMETGEVVRSEGSPEGTRASRQVRQRPAQPVR</sequence>
<keyword evidence="2" id="KW-0472">Membrane</keyword>
<organism evidence="4 5">
    <name type="scientific">Streptosporangium lutulentum</name>
    <dbReference type="NCBI Taxonomy" id="1461250"/>
    <lineage>
        <taxon>Bacteria</taxon>
        <taxon>Bacillati</taxon>
        <taxon>Actinomycetota</taxon>
        <taxon>Actinomycetes</taxon>
        <taxon>Streptosporangiales</taxon>
        <taxon>Streptosporangiaceae</taxon>
        <taxon>Streptosporangium</taxon>
    </lineage>
</organism>
<dbReference type="PANTHER" id="PTHR33824:SF7">
    <property type="entry name" value="POLYKETIDE CYCLASE_DEHYDRASE AND LIPID TRANSPORT SUPERFAMILY PROTEIN"/>
    <property type="match status" value="1"/>
</dbReference>
<feature type="domain" description="Coenzyme Q-binding protein COQ10 START" evidence="3">
    <location>
        <begin position="57"/>
        <end position="182"/>
    </location>
</feature>
<comment type="caution">
    <text evidence="4">The sequence shown here is derived from an EMBL/GenBank/DDBJ whole genome shotgun (WGS) entry which is preliminary data.</text>
</comment>
<proteinExistence type="predicted"/>
<keyword evidence="2" id="KW-0812">Transmembrane</keyword>
<dbReference type="Gene3D" id="3.30.530.20">
    <property type="match status" value="1"/>
</dbReference>
<accession>A0ABT9QEB0</accession>
<evidence type="ECO:0000313" key="5">
    <source>
        <dbReference type="Proteomes" id="UP001225356"/>
    </source>
</evidence>
<dbReference type="Proteomes" id="UP001225356">
    <property type="component" value="Unassembled WGS sequence"/>
</dbReference>
<feature type="transmembrane region" description="Helical" evidence="2">
    <location>
        <begin position="15"/>
        <end position="34"/>
    </location>
</feature>
<evidence type="ECO:0000259" key="3">
    <source>
        <dbReference type="Pfam" id="PF03364"/>
    </source>
</evidence>
<dbReference type="InterPro" id="IPR005031">
    <property type="entry name" value="COQ10_START"/>
</dbReference>
<feature type="compositionally biased region" description="Low complexity" evidence="1">
    <location>
        <begin position="205"/>
        <end position="218"/>
    </location>
</feature>
<evidence type="ECO:0000256" key="1">
    <source>
        <dbReference type="SAM" id="MobiDB-lite"/>
    </source>
</evidence>
<protein>
    <submittedName>
        <fullName evidence="4">Membrane protein</fullName>
    </submittedName>
</protein>
<dbReference type="InterPro" id="IPR023393">
    <property type="entry name" value="START-like_dom_sf"/>
</dbReference>
<dbReference type="RefSeq" id="WP_307560418.1">
    <property type="nucleotide sequence ID" value="NZ_JAUSQU010000001.1"/>
</dbReference>
<dbReference type="Pfam" id="PF03364">
    <property type="entry name" value="Polyketide_cyc"/>
    <property type="match status" value="1"/>
</dbReference>
<keyword evidence="5" id="KW-1185">Reference proteome</keyword>
<dbReference type="InterPro" id="IPR047137">
    <property type="entry name" value="ORF3"/>
</dbReference>
<feature type="region of interest" description="Disordered" evidence="1">
    <location>
        <begin position="189"/>
        <end position="218"/>
    </location>
</feature>
<reference evidence="4 5" key="1">
    <citation type="submission" date="2023-07" db="EMBL/GenBank/DDBJ databases">
        <title>Sequencing the genomes of 1000 actinobacteria strains.</title>
        <authorList>
            <person name="Klenk H.-P."/>
        </authorList>
    </citation>
    <scope>NUCLEOTIDE SEQUENCE [LARGE SCALE GENOMIC DNA]</scope>
    <source>
        <strain evidence="4 5">DSM 46740</strain>
    </source>
</reference>